<evidence type="ECO:0000256" key="1">
    <source>
        <dbReference type="SAM" id="MobiDB-lite"/>
    </source>
</evidence>
<gene>
    <name evidence="2" type="ORF">PAPYR_13266</name>
</gene>
<sequence>MARHAGIPLGPALAQAPRVRQSPATVGTSALPNGPLHHARLCPSLHPIAQYTVRQSPHRLSASIWGTCSSSCPSRPASWAGHNARAEADRRDLDRIRHNAIYQGREDGATPASTATACEPLSGAAAGEDSALGLSPSVSVTSTGAAPPGRRRAQQPGRPEDAPFYMAAEGMGRYQALAPGARSVGMVRGRLVYRVRTRPNGFPVPWLPRPPQGLQSCSTSRARASASD</sequence>
<accession>A0ABQ8U0J1</accession>
<feature type="region of interest" description="Disordered" evidence="1">
    <location>
        <begin position="126"/>
        <end position="162"/>
    </location>
</feature>
<name>A0ABQ8U0J1_9EUKA</name>
<organism evidence="2 3">
    <name type="scientific">Paratrimastix pyriformis</name>
    <dbReference type="NCBI Taxonomy" id="342808"/>
    <lineage>
        <taxon>Eukaryota</taxon>
        <taxon>Metamonada</taxon>
        <taxon>Preaxostyla</taxon>
        <taxon>Paratrimastigidae</taxon>
        <taxon>Paratrimastix</taxon>
    </lineage>
</organism>
<reference evidence="2" key="1">
    <citation type="journal article" date="2022" name="bioRxiv">
        <title>Genomics of Preaxostyla Flagellates Illuminates Evolutionary Transitions and the Path Towards Mitochondrial Loss.</title>
        <authorList>
            <person name="Novak L.V.F."/>
            <person name="Treitli S.C."/>
            <person name="Pyrih J."/>
            <person name="Halakuc P."/>
            <person name="Pipaliya S.V."/>
            <person name="Vacek V."/>
            <person name="Brzon O."/>
            <person name="Soukal P."/>
            <person name="Eme L."/>
            <person name="Dacks J.B."/>
            <person name="Karnkowska A."/>
            <person name="Elias M."/>
            <person name="Hampl V."/>
        </authorList>
    </citation>
    <scope>NUCLEOTIDE SEQUENCE</scope>
    <source>
        <strain evidence="2">RCP-MX</strain>
    </source>
</reference>
<dbReference type="Proteomes" id="UP001141327">
    <property type="component" value="Unassembled WGS sequence"/>
</dbReference>
<keyword evidence="3" id="KW-1185">Reference proteome</keyword>
<feature type="region of interest" description="Disordered" evidence="1">
    <location>
        <begin position="199"/>
        <end position="228"/>
    </location>
</feature>
<dbReference type="EMBL" id="JAPMOS010000462">
    <property type="protein sequence ID" value="KAJ4452544.1"/>
    <property type="molecule type" value="Genomic_DNA"/>
</dbReference>
<evidence type="ECO:0000313" key="2">
    <source>
        <dbReference type="EMBL" id="KAJ4452544.1"/>
    </source>
</evidence>
<evidence type="ECO:0000313" key="3">
    <source>
        <dbReference type="Proteomes" id="UP001141327"/>
    </source>
</evidence>
<comment type="caution">
    <text evidence="2">The sequence shown here is derived from an EMBL/GenBank/DDBJ whole genome shotgun (WGS) entry which is preliminary data.</text>
</comment>
<protein>
    <submittedName>
        <fullName evidence="2">Uncharacterized protein</fullName>
    </submittedName>
</protein>
<feature type="region of interest" description="Disordered" evidence="1">
    <location>
        <begin position="1"/>
        <end position="25"/>
    </location>
</feature>
<proteinExistence type="predicted"/>